<evidence type="ECO:0000313" key="3">
    <source>
        <dbReference type="Proteomes" id="UP001165082"/>
    </source>
</evidence>
<dbReference type="Proteomes" id="UP001165082">
    <property type="component" value="Unassembled WGS sequence"/>
</dbReference>
<evidence type="ECO:0008006" key="4">
    <source>
        <dbReference type="Google" id="ProtNLM"/>
    </source>
</evidence>
<dbReference type="EMBL" id="BRXZ01001719">
    <property type="protein sequence ID" value="GMH77246.1"/>
    <property type="molecule type" value="Genomic_DNA"/>
</dbReference>
<keyword evidence="1" id="KW-0533">Nickel</keyword>
<dbReference type="PANTHER" id="PTHR36566">
    <property type="entry name" value="NICKEL INSERTION PROTEIN-RELATED"/>
    <property type="match status" value="1"/>
</dbReference>
<protein>
    <recommendedName>
        <fullName evidence="4">LarC family nickel insertion protein</fullName>
    </recommendedName>
</protein>
<dbReference type="Pfam" id="PF01969">
    <property type="entry name" value="Ni_insertion"/>
    <property type="match status" value="1"/>
</dbReference>
<evidence type="ECO:0000313" key="2">
    <source>
        <dbReference type="EMBL" id="GMH77246.1"/>
    </source>
</evidence>
<evidence type="ECO:0000256" key="1">
    <source>
        <dbReference type="ARBA" id="ARBA00022596"/>
    </source>
</evidence>
<dbReference type="InterPro" id="IPR002822">
    <property type="entry name" value="Ni_insertion"/>
</dbReference>
<name>A0A9W7ATA2_9STRA</name>
<keyword evidence="3" id="KW-1185">Reference proteome</keyword>
<accession>A0A9W7ATA2</accession>
<dbReference type="AlphaFoldDB" id="A0A9W7ATA2"/>
<reference evidence="2" key="1">
    <citation type="submission" date="2022-07" db="EMBL/GenBank/DDBJ databases">
        <title>Genome analysis of Parmales, a sister group of diatoms, reveals the evolutionary specialization of diatoms from phago-mixotrophs to photoautotrophs.</title>
        <authorList>
            <person name="Ban H."/>
            <person name="Sato S."/>
            <person name="Yoshikawa S."/>
            <person name="Kazumasa Y."/>
            <person name="Nakamura Y."/>
            <person name="Ichinomiya M."/>
            <person name="Saitoh K."/>
            <person name="Sato N."/>
            <person name="Blanc-Mathieu R."/>
            <person name="Endo H."/>
            <person name="Kuwata A."/>
            <person name="Ogata H."/>
        </authorList>
    </citation>
    <scope>NUCLEOTIDE SEQUENCE</scope>
</reference>
<dbReference type="Gene3D" id="3.30.70.1380">
    <property type="entry name" value="Transcriptional regulatory protein pf0864 domain like"/>
    <property type="match status" value="1"/>
</dbReference>
<comment type="caution">
    <text evidence="2">The sequence shown here is derived from an EMBL/GenBank/DDBJ whole genome shotgun (WGS) entry which is preliminary data.</text>
</comment>
<sequence>MPQNPPSLNGTFFNNDASEGFDNSLHFDLFSGVAGDMLMSSLLHATLPSVLSIISPLPPYVYHYAALSFLHLAHAEAKTHGVGVDEVHFHEVGAIDSIIDVCGVWCMCYLLKIDPAKISCSALPSSEGTVWTEHGILPVPAPATARLMEGFKVVPGPKTASGELCTPTGVAILRAAVWDPVSMTLDKERTLPSPPPSKIESPFWDTSELLHLRCNLDDVTAEVIGHVSEVLMDSGALDVWTTAITMKKSRSAIEFNVLCEEVDGTRFLEIMFRNTTTLGVRCERVERAALKRTFQEVDTKLGEGKSGVVSVKIGWLGEDAVTIHPEFEHCKRISKDSGIPIKVVMDAARTQVLR</sequence>
<dbReference type="Gene3D" id="3.10.20.300">
    <property type="entry name" value="mk0293 like domain"/>
    <property type="match status" value="1"/>
</dbReference>
<organism evidence="2 3">
    <name type="scientific">Triparma retinervis</name>
    <dbReference type="NCBI Taxonomy" id="2557542"/>
    <lineage>
        <taxon>Eukaryota</taxon>
        <taxon>Sar</taxon>
        <taxon>Stramenopiles</taxon>
        <taxon>Ochrophyta</taxon>
        <taxon>Bolidophyceae</taxon>
        <taxon>Parmales</taxon>
        <taxon>Triparmaceae</taxon>
        <taxon>Triparma</taxon>
    </lineage>
</organism>
<dbReference type="OrthoDB" id="44529at2759"/>
<dbReference type="PANTHER" id="PTHR36566:SF1">
    <property type="entry name" value="PYRIDINIUM-3,5-BISTHIOCARBOXYLIC ACID MONONUCLEOTIDE NICKEL INSERTION PROTEIN"/>
    <property type="match status" value="1"/>
</dbReference>
<gene>
    <name evidence="2" type="ORF">TrRE_jg7660</name>
</gene>
<proteinExistence type="predicted"/>